<dbReference type="InterPro" id="IPR010158">
    <property type="entry name" value="Amidase_Cbmase"/>
</dbReference>
<sequence>MKLQIEQGSVLINNKLGIVTGIAASLRLDIKISGKASHSGTPPMNMRKDAFLGASEIVLEIEKAAKCEEECETVRLFIPSIPTLCCNIHRRYDGGLGTVPFLS</sequence>
<keyword evidence="2" id="KW-0378">Hydrolase</keyword>
<organism evidence="3 4">
    <name type="scientific">Paenibacillus antarcticus</name>
    <dbReference type="NCBI Taxonomy" id="253703"/>
    <lineage>
        <taxon>Bacteria</taxon>
        <taxon>Bacillati</taxon>
        <taxon>Bacillota</taxon>
        <taxon>Bacilli</taxon>
        <taxon>Bacillales</taxon>
        <taxon>Paenibacillaceae</taxon>
        <taxon>Paenibacillus</taxon>
    </lineage>
</organism>
<evidence type="ECO:0000313" key="3">
    <source>
        <dbReference type="EMBL" id="OAB42624.1"/>
    </source>
</evidence>
<dbReference type="EMBL" id="LVJI01000035">
    <property type="protein sequence ID" value="OAB42624.1"/>
    <property type="molecule type" value="Genomic_DNA"/>
</dbReference>
<gene>
    <name evidence="3" type="ORF">PBAT_20245</name>
</gene>
<dbReference type="PANTHER" id="PTHR32494:SF5">
    <property type="entry name" value="ALLANTOATE AMIDOHYDROLASE"/>
    <property type="match status" value="1"/>
</dbReference>
<dbReference type="GO" id="GO:0016813">
    <property type="term" value="F:hydrolase activity, acting on carbon-nitrogen (but not peptide) bonds, in linear amidines"/>
    <property type="evidence" value="ECO:0007669"/>
    <property type="project" value="InterPro"/>
</dbReference>
<proteinExistence type="inferred from homology"/>
<dbReference type="Gene3D" id="3.30.70.360">
    <property type="match status" value="1"/>
</dbReference>
<dbReference type="Gene3D" id="3.40.630.10">
    <property type="entry name" value="Zn peptidases"/>
    <property type="match status" value="1"/>
</dbReference>
<accession>A0A168KYE1</accession>
<evidence type="ECO:0000313" key="4">
    <source>
        <dbReference type="Proteomes" id="UP000077355"/>
    </source>
</evidence>
<comment type="caution">
    <text evidence="3">The sequence shown here is derived from an EMBL/GenBank/DDBJ whole genome shotgun (WGS) entry which is preliminary data.</text>
</comment>
<reference evidence="3 4" key="1">
    <citation type="submission" date="2016-03" db="EMBL/GenBank/DDBJ databases">
        <title>Draft genome sequence of Paenibacillus antarcticus CECT 5836.</title>
        <authorList>
            <person name="Shin S.-K."/>
            <person name="Yi H."/>
        </authorList>
    </citation>
    <scope>NUCLEOTIDE SEQUENCE [LARGE SCALE GENOMIC DNA]</scope>
    <source>
        <strain evidence="3 4">CECT 5836</strain>
    </source>
</reference>
<dbReference type="InterPro" id="IPR036264">
    <property type="entry name" value="Bact_exopeptidase_dim_dom"/>
</dbReference>
<evidence type="ECO:0000256" key="2">
    <source>
        <dbReference type="ARBA" id="ARBA00022801"/>
    </source>
</evidence>
<comment type="similarity">
    <text evidence="1">Belongs to the peptidase M20 family.</text>
</comment>
<evidence type="ECO:0000256" key="1">
    <source>
        <dbReference type="ARBA" id="ARBA00006153"/>
    </source>
</evidence>
<protein>
    <recommendedName>
        <fullName evidence="5">Peptidase M20 dimerisation domain-containing protein</fullName>
    </recommendedName>
</protein>
<dbReference type="PANTHER" id="PTHR32494">
    <property type="entry name" value="ALLANTOATE DEIMINASE-RELATED"/>
    <property type="match status" value="1"/>
</dbReference>
<name>A0A168KYE1_9BACL</name>
<dbReference type="AlphaFoldDB" id="A0A168KYE1"/>
<dbReference type="SUPFAM" id="SSF55031">
    <property type="entry name" value="Bacterial exopeptidase dimerisation domain"/>
    <property type="match status" value="1"/>
</dbReference>
<keyword evidence="4" id="KW-1185">Reference proteome</keyword>
<evidence type="ECO:0008006" key="5">
    <source>
        <dbReference type="Google" id="ProtNLM"/>
    </source>
</evidence>
<dbReference type="Proteomes" id="UP000077355">
    <property type="component" value="Unassembled WGS sequence"/>
</dbReference>